<protein>
    <submittedName>
        <fullName evidence="1">Uncharacterized protein</fullName>
    </submittedName>
</protein>
<accession>A0A1G6JB31</accession>
<proteinExistence type="predicted"/>
<dbReference type="Proteomes" id="UP000199452">
    <property type="component" value="Unassembled WGS sequence"/>
</dbReference>
<dbReference type="EMBL" id="FMYP01000019">
    <property type="protein sequence ID" value="SDC15879.1"/>
    <property type="molecule type" value="Genomic_DNA"/>
</dbReference>
<reference evidence="1 2" key="1">
    <citation type="submission" date="2016-09" db="EMBL/GenBank/DDBJ databases">
        <authorList>
            <person name="Capua I."/>
            <person name="De Benedictis P."/>
            <person name="Joannis T."/>
            <person name="Lombin L.H."/>
            <person name="Cattoli G."/>
        </authorList>
    </citation>
    <scope>NUCLEOTIDE SEQUENCE [LARGE SCALE GENOMIC DNA]</scope>
    <source>
        <strain evidence="1 2">A7P-90m</strain>
    </source>
</reference>
<evidence type="ECO:0000313" key="2">
    <source>
        <dbReference type="Proteomes" id="UP000199452"/>
    </source>
</evidence>
<dbReference type="OrthoDB" id="1465441at2"/>
<evidence type="ECO:0000313" key="1">
    <source>
        <dbReference type="EMBL" id="SDC15879.1"/>
    </source>
</evidence>
<organism evidence="1 2">
    <name type="scientific">Williamwhitmania taraxaci</name>
    <dbReference type="NCBI Taxonomy" id="1640674"/>
    <lineage>
        <taxon>Bacteria</taxon>
        <taxon>Pseudomonadati</taxon>
        <taxon>Bacteroidota</taxon>
        <taxon>Bacteroidia</taxon>
        <taxon>Bacteroidales</taxon>
        <taxon>Williamwhitmaniaceae</taxon>
        <taxon>Williamwhitmania</taxon>
    </lineage>
</organism>
<gene>
    <name evidence="1" type="ORF">SAMN05216323_101931</name>
</gene>
<dbReference type="STRING" id="1640674.SAMN05216323_101931"/>
<name>A0A1G6JB31_9BACT</name>
<sequence>MAFLKNNKRIFFSLLLVASLFLVRGEKQGFDKFSGDPVAFPLELLTYFGQDLPKEVKSQVDNFIVFWNTGSYLSDAHKKLIIAECNQLVEKKCLAVPHMSTFLKIIGAFGQTNHPVGDFETWLRGISGSTELKAASASQLFKVLSNTQVLLDSSSIVYRAAGHVWSAQPRAFKFVAGAELVVSFHEVELECNSSTDSIAVKKTSGQINLLTGQWKGQGGIVTWEKNGLSQSVTNAKLRNYAIALDQNGFNADSVEYVNTAYLKEKILGTLSSKLEIGIPTNLLTYPRFKSYKQRYVIKNIFENVDFDGGLEVKGSSVIGYGSSEDPVTITIRRPNSNGKTYDFIRTTSRLVILKESELRASKAQVSLFIEQDSIFHSNVDLIYKQKQGEVFLVHNNRILSQSPYYDSYHKMSFTCEQLYWKTGTDELLFSGAFGSALNRSNFESQNFFNIDRFDGLMGTDEQHPVYALRNFAKKHPGAQLTAQGFANYLRKNVTDTRVYLMRMAQLGYVFYDVETEEIRFAPKLMEALKARSSQIDYDVLQFVSETNGGKGNAKMSLSTNDMFIYGIDNISVSDSQNVYIAPRGGNIIMKKNRNFSFDGGVRAGLFTFYGDSFAFDYANFKFSMNKVDSLHIDIQTNQRDAYGQRVLARVNSTLESISGDLLIDKPNNKSGLELNPEYPIFRSTKESYVYYDSPEIFDGIYKRKKFFFRVDPYTIDSLNQFEKADLKFQGQFESDDIFPPFEETLSVRPDNSLGFVHKTTDAGLRAYKGKGVFYNNVDLSNQGLIGKGALTYLTSRTTSPGFFFFPDSALAITDKFVLGEQLAGIEFPDVVGEGNRWKWLPRKDTMKISYGEKPFLMFNSKSSLMGDLILTPVGLIGNGTTVVENAQLVSKKYRYDARRFKSDTTSFNLFSREQNLAFAADSVKALVDMDKREGTISKNGAFIRASLPEVKYSSFLDALVWHMDKYDFTMTATRSMPVEKINIVKRRQITVNDTIPTGAIFVSTRADQDTLNFVSPLADYSIDSATIRAKKVKYLLVADAQVKLGDGNIDVARGGLLRPFKKAEIFVDKVGKFHRLYDADVAVLRGMDYKASGKYDYIDYQKNVQTFFFKDISVDKSRIETYANATLTEPDSFKLSPEFDFMGDINLKGSKHFLEFYGGVRPIHSCPGVVRSWLRFQTEINPDSVVIPFREPVFDVNQSPLFTGTFIASDSIHIFPGFLSYHKFFLGDPVATSVGYLYFQKNQGKFVVSSPALYGHSDTTGNRVTLNRDFCMLEAEGKLSLASKFGRMEINIAGTHTYMLEEEKAKLDVVMDMDFFFNQLSLQAMAADLNTMKELAPVDMGRISFVKGIQNIVGYTQGKQLLNELNLYGKITTLPPQLMHSIVLTDLVLVWNQETKSFVSKGDIGIGMLGGVQVHKKVKGFVEVVKRRSGDLITLYLEPAPGKYYLFAYIRGTMHIAGYSDAFVVPISGLSGSKRTQPGKRGQPHFNYVITDRNVLGAARKRFAEINAGATPDEVPDDVPSGQ</sequence>
<keyword evidence="2" id="KW-1185">Reference proteome</keyword>
<dbReference type="RefSeq" id="WP_092437279.1">
    <property type="nucleotide sequence ID" value="NZ_FMYP01000019.1"/>
</dbReference>